<evidence type="ECO:0000256" key="2">
    <source>
        <dbReference type="SAM" id="SignalP"/>
    </source>
</evidence>
<dbReference type="PIRSF" id="PIRSF017082">
    <property type="entry name" value="YflP"/>
    <property type="match status" value="1"/>
</dbReference>
<dbReference type="InterPro" id="IPR042100">
    <property type="entry name" value="Bug_dom1"/>
</dbReference>
<name>A0A0P6VQY3_9HYPH</name>
<dbReference type="Gene3D" id="3.40.190.150">
    <property type="entry name" value="Bordetella uptake gene, domain 1"/>
    <property type="match status" value="1"/>
</dbReference>
<evidence type="ECO:0000256" key="1">
    <source>
        <dbReference type="ARBA" id="ARBA00006987"/>
    </source>
</evidence>
<proteinExistence type="inferred from homology"/>
<evidence type="ECO:0008006" key="5">
    <source>
        <dbReference type="Google" id="ProtNLM"/>
    </source>
</evidence>
<keyword evidence="2" id="KW-0732">Signal</keyword>
<dbReference type="PANTHER" id="PTHR42928:SF5">
    <property type="entry name" value="BLR1237 PROTEIN"/>
    <property type="match status" value="1"/>
</dbReference>
<keyword evidence="4" id="KW-1185">Reference proteome</keyword>
<dbReference type="Pfam" id="PF03401">
    <property type="entry name" value="TctC"/>
    <property type="match status" value="1"/>
</dbReference>
<dbReference type="STRING" id="665126.ABB55_25535"/>
<dbReference type="Gene3D" id="3.40.190.10">
    <property type="entry name" value="Periplasmic binding protein-like II"/>
    <property type="match status" value="1"/>
</dbReference>
<feature type="chain" id="PRO_5006131704" description="ABC transporter substrate-binding protein" evidence="2">
    <location>
        <begin position="20"/>
        <end position="318"/>
    </location>
</feature>
<reference evidence="3 4" key="1">
    <citation type="submission" date="2015-09" db="EMBL/GenBank/DDBJ databases">
        <authorList>
            <person name="Jackson K.R."/>
            <person name="Lunt B.L."/>
            <person name="Fisher J.N.B."/>
            <person name="Gardner A.V."/>
            <person name="Bailey M.E."/>
            <person name="Deus L.M."/>
            <person name="Earl A.S."/>
            <person name="Gibby P.D."/>
            <person name="Hartmann K.A."/>
            <person name="Liu J.E."/>
            <person name="Manci A.M."/>
            <person name="Nielsen D.A."/>
            <person name="Solomon M.B."/>
            <person name="Breakwell D.P."/>
            <person name="Burnett S.H."/>
            <person name="Grose J.H."/>
        </authorList>
    </citation>
    <scope>NUCLEOTIDE SEQUENCE [LARGE SCALE GENOMIC DNA]</scope>
    <source>
        <strain evidence="3 4">16</strain>
    </source>
</reference>
<organism evidence="3 4">
    <name type="scientific">Prosthecodimorpha hirschii</name>
    <dbReference type="NCBI Taxonomy" id="665126"/>
    <lineage>
        <taxon>Bacteria</taxon>
        <taxon>Pseudomonadati</taxon>
        <taxon>Pseudomonadota</taxon>
        <taxon>Alphaproteobacteria</taxon>
        <taxon>Hyphomicrobiales</taxon>
        <taxon>Ancalomicrobiaceae</taxon>
        <taxon>Prosthecodimorpha</taxon>
    </lineage>
</organism>
<gene>
    <name evidence="3" type="ORF">ABB55_25535</name>
</gene>
<accession>A0A0P6VQY3</accession>
<dbReference type="AlphaFoldDB" id="A0A0P6VQY3"/>
<protein>
    <recommendedName>
        <fullName evidence="5">ABC transporter substrate-binding protein</fullName>
    </recommendedName>
</protein>
<reference evidence="3 4" key="2">
    <citation type="submission" date="2015-10" db="EMBL/GenBank/DDBJ databases">
        <title>Draft Genome Sequence of Prosthecomicrobium hirschii ATCC 27832.</title>
        <authorList>
            <person name="Daniel J."/>
            <person name="Givan S.A."/>
            <person name="Brun Y.V."/>
            <person name="Brown P.J."/>
        </authorList>
    </citation>
    <scope>NUCLEOTIDE SEQUENCE [LARGE SCALE GENOMIC DNA]</scope>
    <source>
        <strain evidence="3 4">16</strain>
    </source>
</reference>
<dbReference type="CDD" id="cd07012">
    <property type="entry name" value="PBP2_Bug_TTT"/>
    <property type="match status" value="1"/>
</dbReference>
<feature type="signal peptide" evidence="2">
    <location>
        <begin position="1"/>
        <end position="19"/>
    </location>
</feature>
<dbReference type="InterPro" id="IPR005064">
    <property type="entry name" value="BUG"/>
</dbReference>
<comment type="caution">
    <text evidence="3">The sequence shown here is derived from an EMBL/GenBank/DDBJ whole genome shotgun (WGS) entry which is preliminary data.</text>
</comment>
<dbReference type="EMBL" id="LJYW01000001">
    <property type="protein sequence ID" value="KPL55180.1"/>
    <property type="molecule type" value="Genomic_DNA"/>
</dbReference>
<dbReference type="SUPFAM" id="SSF53850">
    <property type="entry name" value="Periplasmic binding protein-like II"/>
    <property type="match status" value="1"/>
</dbReference>
<evidence type="ECO:0000313" key="4">
    <source>
        <dbReference type="Proteomes" id="UP000048984"/>
    </source>
</evidence>
<dbReference type="Proteomes" id="UP000048984">
    <property type="component" value="Unassembled WGS sequence"/>
</dbReference>
<sequence length="318" mass="32757">MALAIASLAVTGTAGAASAQSWPTKPVVMVVPFAPGGATDVSARLVAEGLSKELGQSVVVENRTGAAGNIGVAYAVGARPDGYTLLFATMGTLTTNPHLYKETFDVQKDLVPISKTFEVDHVLVVKPSLGVNSIQELVALAKSKPGELTYGSAGIGSSVQMFAVMLNMMAGIDVRQVPYKGSAEARVAVVGGEIDMVMDSPPSALAQIRSGALKALAVTNDKRNETLPDVPTMAEAGITGYAASAWGALLAPAGTPQPIVDRLATATRKVLADPAVIEKYKKTGLGAVSSSPEELRALIAADTKRWGDMVKAAGIKVE</sequence>
<dbReference type="PANTHER" id="PTHR42928">
    <property type="entry name" value="TRICARBOXYLATE-BINDING PROTEIN"/>
    <property type="match status" value="1"/>
</dbReference>
<comment type="similarity">
    <text evidence="1">Belongs to the UPF0065 (bug) family.</text>
</comment>
<evidence type="ECO:0000313" key="3">
    <source>
        <dbReference type="EMBL" id="KPL55180.1"/>
    </source>
</evidence>